<keyword evidence="1" id="KW-0732">Signal</keyword>
<evidence type="ECO:0000313" key="3">
    <source>
        <dbReference type="EMBL" id="EFJ36148.1"/>
    </source>
</evidence>
<evidence type="ECO:0000313" key="2">
    <source>
        <dbReference type="EMBL" id="EFJ18670.1"/>
    </source>
</evidence>
<dbReference type="KEGG" id="smo:SELMODRAFT_15949"/>
<evidence type="ECO:0000313" key="4">
    <source>
        <dbReference type="Proteomes" id="UP000001514"/>
    </source>
</evidence>
<accession>D8QW02</accession>
<dbReference type="Gramene" id="EFJ36148">
    <property type="protein sequence ID" value="EFJ36148"/>
    <property type="gene ID" value="SELMODRAFT_26177"/>
</dbReference>
<dbReference type="InterPro" id="IPR036412">
    <property type="entry name" value="HAD-like_sf"/>
</dbReference>
<sequence>SYCRSFQFSVASGNLLSWRVPAECVPYVRSYTTGPQYQADVQAATSLALQQAQTFCARPGIDAWLFDVDGTLLSTTPYFATKQFGAGSYNDTDFNLWAARGVAPAIVPVRTFYRTLLRTNWTVFLVSTRPESLRRATVRNLLRAGYRGWKRLFMR</sequence>
<dbReference type="EMBL" id="GL377567">
    <property type="protein sequence ID" value="EFJ36148.1"/>
    <property type="molecule type" value="Genomic_DNA"/>
</dbReference>
<dbReference type="Proteomes" id="UP000001514">
    <property type="component" value="Unassembled WGS sequence"/>
</dbReference>
<dbReference type="Pfam" id="PF03767">
    <property type="entry name" value="Acid_phosphat_B"/>
    <property type="match status" value="1"/>
</dbReference>
<dbReference type="SUPFAM" id="SSF56784">
    <property type="entry name" value="HAD-like"/>
    <property type="match status" value="1"/>
</dbReference>
<organism evidence="4">
    <name type="scientific">Selaginella moellendorffii</name>
    <name type="common">Spikemoss</name>
    <dbReference type="NCBI Taxonomy" id="88036"/>
    <lineage>
        <taxon>Eukaryota</taxon>
        <taxon>Viridiplantae</taxon>
        <taxon>Streptophyta</taxon>
        <taxon>Embryophyta</taxon>
        <taxon>Tracheophyta</taxon>
        <taxon>Lycopodiopsida</taxon>
        <taxon>Selaginellales</taxon>
        <taxon>Selaginellaceae</taxon>
        <taxon>Selaginella</taxon>
    </lineage>
</organism>
<gene>
    <name evidence="2" type="ORF">SELMODRAFT_15949</name>
    <name evidence="3" type="ORF">SELMODRAFT_26177</name>
</gene>
<dbReference type="PANTHER" id="PTHR31284:SF10">
    <property type="entry name" value="ACID PHOSPHATASE-LIKE PROTEIN"/>
    <property type="match status" value="1"/>
</dbReference>
<evidence type="ECO:0000256" key="1">
    <source>
        <dbReference type="ARBA" id="ARBA00022729"/>
    </source>
</evidence>
<dbReference type="AlphaFoldDB" id="D8QW02"/>
<dbReference type="InterPro" id="IPR023214">
    <property type="entry name" value="HAD_sf"/>
</dbReference>
<feature type="non-terminal residue" evidence="3">
    <location>
        <position position="1"/>
    </location>
</feature>
<dbReference type="InParanoid" id="D8QW02"/>
<dbReference type="OrthoDB" id="59415at2759"/>
<feature type="non-terminal residue" evidence="3">
    <location>
        <position position="155"/>
    </location>
</feature>
<protein>
    <recommendedName>
        <fullName evidence="5">Acid phosphatase</fullName>
    </recommendedName>
</protein>
<dbReference type="PANTHER" id="PTHR31284">
    <property type="entry name" value="ACID PHOSPHATASE-LIKE PROTEIN"/>
    <property type="match status" value="1"/>
</dbReference>
<name>D8QW02_SELML</name>
<dbReference type="InterPro" id="IPR005519">
    <property type="entry name" value="Acid_phosphat_B-like"/>
</dbReference>
<keyword evidence="4" id="KW-1185">Reference proteome</keyword>
<dbReference type="HOGENOM" id="CLU_053338_4_0_1"/>
<dbReference type="Gramene" id="EFJ18670">
    <property type="protein sequence ID" value="EFJ18670"/>
    <property type="gene ID" value="SELMODRAFT_15949"/>
</dbReference>
<reference evidence="3 4" key="1">
    <citation type="journal article" date="2011" name="Science">
        <title>The Selaginella genome identifies genetic changes associated with the evolution of vascular plants.</title>
        <authorList>
            <person name="Banks J.A."/>
            <person name="Nishiyama T."/>
            <person name="Hasebe M."/>
            <person name="Bowman J.L."/>
            <person name="Gribskov M."/>
            <person name="dePamphilis C."/>
            <person name="Albert V.A."/>
            <person name="Aono N."/>
            <person name="Aoyama T."/>
            <person name="Ambrose B.A."/>
            <person name="Ashton N.W."/>
            <person name="Axtell M.J."/>
            <person name="Barker E."/>
            <person name="Barker M.S."/>
            <person name="Bennetzen J.L."/>
            <person name="Bonawitz N.D."/>
            <person name="Chapple C."/>
            <person name="Cheng C."/>
            <person name="Correa L.G."/>
            <person name="Dacre M."/>
            <person name="DeBarry J."/>
            <person name="Dreyer I."/>
            <person name="Elias M."/>
            <person name="Engstrom E.M."/>
            <person name="Estelle M."/>
            <person name="Feng L."/>
            <person name="Finet C."/>
            <person name="Floyd S.K."/>
            <person name="Frommer W.B."/>
            <person name="Fujita T."/>
            <person name="Gramzow L."/>
            <person name="Gutensohn M."/>
            <person name="Harholt J."/>
            <person name="Hattori M."/>
            <person name="Heyl A."/>
            <person name="Hirai T."/>
            <person name="Hiwatashi Y."/>
            <person name="Ishikawa M."/>
            <person name="Iwata M."/>
            <person name="Karol K.G."/>
            <person name="Koehler B."/>
            <person name="Kolukisaoglu U."/>
            <person name="Kubo M."/>
            <person name="Kurata T."/>
            <person name="Lalonde S."/>
            <person name="Li K."/>
            <person name="Li Y."/>
            <person name="Litt A."/>
            <person name="Lyons E."/>
            <person name="Manning G."/>
            <person name="Maruyama T."/>
            <person name="Michael T.P."/>
            <person name="Mikami K."/>
            <person name="Miyazaki S."/>
            <person name="Morinaga S."/>
            <person name="Murata T."/>
            <person name="Mueller-Roeber B."/>
            <person name="Nelson D.R."/>
            <person name="Obara M."/>
            <person name="Oguri Y."/>
            <person name="Olmstead R.G."/>
            <person name="Onodera N."/>
            <person name="Petersen B.L."/>
            <person name="Pils B."/>
            <person name="Prigge M."/>
            <person name="Rensing S.A."/>
            <person name="Riano-Pachon D.M."/>
            <person name="Roberts A.W."/>
            <person name="Sato Y."/>
            <person name="Scheller H.V."/>
            <person name="Schulz B."/>
            <person name="Schulz C."/>
            <person name="Shakirov E.V."/>
            <person name="Shibagaki N."/>
            <person name="Shinohara N."/>
            <person name="Shippen D.E."/>
            <person name="Soerensen I."/>
            <person name="Sotooka R."/>
            <person name="Sugimoto N."/>
            <person name="Sugita M."/>
            <person name="Sumikawa N."/>
            <person name="Tanurdzic M."/>
            <person name="Theissen G."/>
            <person name="Ulvskov P."/>
            <person name="Wakazuki S."/>
            <person name="Weng J.K."/>
            <person name="Willats W.W."/>
            <person name="Wipf D."/>
            <person name="Wolf P.G."/>
            <person name="Yang L."/>
            <person name="Zimmer A.D."/>
            <person name="Zhu Q."/>
            <person name="Mitros T."/>
            <person name="Hellsten U."/>
            <person name="Loque D."/>
            <person name="Otillar R."/>
            <person name="Salamov A."/>
            <person name="Schmutz J."/>
            <person name="Shapiro H."/>
            <person name="Lindquist E."/>
            <person name="Lucas S."/>
            <person name="Rokhsar D."/>
            <person name="Grigoriev I.V."/>
        </authorList>
    </citation>
    <scope>NUCLEOTIDE SEQUENCE [LARGE SCALE GENOMIC DNA]</scope>
</reference>
<dbReference type="EMBL" id="GL377609">
    <property type="protein sequence ID" value="EFJ18670.1"/>
    <property type="molecule type" value="Genomic_DNA"/>
</dbReference>
<proteinExistence type="predicted"/>
<evidence type="ECO:0008006" key="5">
    <source>
        <dbReference type="Google" id="ProtNLM"/>
    </source>
</evidence>
<dbReference type="KEGG" id="smo:SELMODRAFT_26177"/>
<dbReference type="Gene3D" id="3.40.50.1000">
    <property type="entry name" value="HAD superfamily/HAD-like"/>
    <property type="match status" value="1"/>
</dbReference>